<accession>A0A927MRG6</accession>
<organism evidence="1 2">
    <name type="scientific">Actinopolymorpha pittospori</name>
    <dbReference type="NCBI Taxonomy" id="648752"/>
    <lineage>
        <taxon>Bacteria</taxon>
        <taxon>Bacillati</taxon>
        <taxon>Actinomycetota</taxon>
        <taxon>Actinomycetes</taxon>
        <taxon>Propionibacteriales</taxon>
        <taxon>Actinopolymorphaceae</taxon>
        <taxon>Actinopolymorpha</taxon>
    </lineage>
</organism>
<reference evidence="1" key="1">
    <citation type="submission" date="2020-10" db="EMBL/GenBank/DDBJ databases">
        <title>Sequencing the genomes of 1000 actinobacteria strains.</title>
        <authorList>
            <person name="Klenk H.-P."/>
        </authorList>
    </citation>
    <scope>NUCLEOTIDE SEQUENCE</scope>
    <source>
        <strain evidence="1">DSM 45354</strain>
    </source>
</reference>
<name>A0A927MRG6_9ACTN</name>
<dbReference type="AlphaFoldDB" id="A0A927MRG6"/>
<gene>
    <name evidence="1" type="ORF">HEB94_000386</name>
</gene>
<dbReference type="EMBL" id="JADBEM010000001">
    <property type="protein sequence ID" value="MBE1603538.1"/>
    <property type="molecule type" value="Genomic_DNA"/>
</dbReference>
<protein>
    <submittedName>
        <fullName evidence="1">Uncharacterized protein</fullName>
    </submittedName>
</protein>
<dbReference type="RefSeq" id="WP_192748327.1">
    <property type="nucleotide sequence ID" value="NZ_BAABJL010000154.1"/>
</dbReference>
<proteinExistence type="predicted"/>
<keyword evidence="2" id="KW-1185">Reference proteome</keyword>
<evidence type="ECO:0000313" key="2">
    <source>
        <dbReference type="Proteomes" id="UP000638648"/>
    </source>
</evidence>
<sequence>MGVLQGVTNSFETAHPYREGIRAVQLRLLVGMRNSEAMVELALRQLGADQSEMERCRTATGNIFAPTGRFENVTSILGPPLASETVHYERGEATDALTG</sequence>
<comment type="caution">
    <text evidence="1">The sequence shown here is derived from an EMBL/GenBank/DDBJ whole genome shotgun (WGS) entry which is preliminary data.</text>
</comment>
<evidence type="ECO:0000313" key="1">
    <source>
        <dbReference type="EMBL" id="MBE1603538.1"/>
    </source>
</evidence>
<dbReference type="Proteomes" id="UP000638648">
    <property type="component" value="Unassembled WGS sequence"/>
</dbReference>